<dbReference type="Proteomes" id="UP000735302">
    <property type="component" value="Unassembled WGS sequence"/>
</dbReference>
<evidence type="ECO:0000313" key="1">
    <source>
        <dbReference type="EMBL" id="GFN97341.1"/>
    </source>
</evidence>
<proteinExistence type="predicted"/>
<reference evidence="1 2" key="1">
    <citation type="journal article" date="2021" name="Elife">
        <title>Chloroplast acquisition without the gene transfer in kleptoplastic sea slugs, Plakobranchus ocellatus.</title>
        <authorList>
            <person name="Maeda T."/>
            <person name="Takahashi S."/>
            <person name="Yoshida T."/>
            <person name="Shimamura S."/>
            <person name="Takaki Y."/>
            <person name="Nagai Y."/>
            <person name="Toyoda A."/>
            <person name="Suzuki Y."/>
            <person name="Arimoto A."/>
            <person name="Ishii H."/>
            <person name="Satoh N."/>
            <person name="Nishiyama T."/>
            <person name="Hasebe M."/>
            <person name="Maruyama T."/>
            <person name="Minagawa J."/>
            <person name="Obokata J."/>
            <person name="Shigenobu S."/>
        </authorList>
    </citation>
    <scope>NUCLEOTIDE SEQUENCE [LARGE SCALE GENOMIC DNA]</scope>
</reference>
<organism evidence="1 2">
    <name type="scientific">Plakobranchus ocellatus</name>
    <dbReference type="NCBI Taxonomy" id="259542"/>
    <lineage>
        <taxon>Eukaryota</taxon>
        <taxon>Metazoa</taxon>
        <taxon>Spiralia</taxon>
        <taxon>Lophotrochozoa</taxon>
        <taxon>Mollusca</taxon>
        <taxon>Gastropoda</taxon>
        <taxon>Heterobranchia</taxon>
        <taxon>Euthyneura</taxon>
        <taxon>Panpulmonata</taxon>
        <taxon>Sacoglossa</taxon>
        <taxon>Placobranchoidea</taxon>
        <taxon>Plakobranchidae</taxon>
        <taxon>Plakobranchus</taxon>
    </lineage>
</organism>
<keyword evidence="2" id="KW-1185">Reference proteome</keyword>
<gene>
    <name evidence="1" type="ORF">PoB_002384700</name>
</gene>
<protein>
    <submittedName>
        <fullName evidence="1">Uncharacterized protein</fullName>
    </submittedName>
</protein>
<name>A0AAV3ZS31_9GAST</name>
<dbReference type="EMBL" id="BLXT01002742">
    <property type="protein sequence ID" value="GFN97341.1"/>
    <property type="molecule type" value="Genomic_DNA"/>
</dbReference>
<comment type="caution">
    <text evidence="1">The sequence shown here is derived from an EMBL/GenBank/DDBJ whole genome shotgun (WGS) entry which is preliminary data.</text>
</comment>
<dbReference type="AlphaFoldDB" id="A0AAV3ZS31"/>
<evidence type="ECO:0000313" key="2">
    <source>
        <dbReference type="Proteomes" id="UP000735302"/>
    </source>
</evidence>
<sequence length="346" mass="37246">MIALGSVSYFWSGQDGSAGGDGKLRRTPSRHSAAFGRHRYIKLLPLPLSPSDPSTESDVVLTCSNRELDSANRVLFAVAVTVKEESSFSSRRMDPFMGMMGMRHMSMGGVMGMNSDADISAQIQIINNINSGVGLVAFTERAQPENLCALDGKAVFGPNLVGAEDSDLDLLPPYSYGHGFGMGMGMGMGMGFGGMGMGFGMGPMFGFDDDEDDDDDDEDDEEGVVGRIPITKGSVSTFSVDGLPFNSLKELAGRGLVICADVQQDESGQSFCLRPFYACCQLHYDDTPANLEKSQRWSGDLPGRAVDYRVGGPRFESQSGPSQFFIAPLCPPSTKWVAKSLETRRN</sequence>
<accession>A0AAV3ZS31</accession>